<evidence type="ECO:0000313" key="2">
    <source>
        <dbReference type="Proteomes" id="UP000006281"/>
    </source>
</evidence>
<dbReference type="HOGENOM" id="CLU_821075_0_0_11"/>
<dbReference type="EMBL" id="HE804045">
    <property type="protein sequence ID" value="CCH27934.1"/>
    <property type="molecule type" value="Genomic_DNA"/>
</dbReference>
<reference evidence="1 2" key="1">
    <citation type="journal article" date="2012" name="BMC Genomics">
        <title>Complete genome sequence of Saccharothrix espanaensis DSM 44229T and comparison to the other completely sequenced Pseudonocardiaceae.</title>
        <authorList>
            <person name="Strobel T."/>
            <person name="Al-Dilaimi A."/>
            <person name="Blom J."/>
            <person name="Gessner A."/>
            <person name="Kalinowski J."/>
            <person name="Luzhetska M."/>
            <person name="Puhler A."/>
            <person name="Szczepanowski R."/>
            <person name="Bechthold A."/>
            <person name="Ruckert C."/>
        </authorList>
    </citation>
    <scope>NUCLEOTIDE SEQUENCE [LARGE SCALE GENOMIC DNA]</scope>
    <source>
        <strain evidence="2">ATCC 51144 / DSM 44229 / JCM 9112 / NBRC 15066 / NRRL 15764</strain>
    </source>
</reference>
<dbReference type="PATRIC" id="fig|1179773.3.peg.609"/>
<accession>K0JSW0</accession>
<dbReference type="STRING" id="1179773.BN6_06050"/>
<sequence length="338" mass="32772">MAAAPPVNTLIVVAGPPPAGPAFPDRFDQETPIMGTSPTTLHDFVLDLLGNPARLADFQADAEGALADAGLSDISALDVQEVLPLVLDYVPAGSLPALDGAVLNDLPLDAVDATGAIGQLQAVAQQLSLSGVSGTSDVNLAAAGALSADANGLEVFGGLSGWGLADVVGSVDASVAGDFSAVGDVTHTLDGTLPTATGPVHDLAGTATGSLDVAHAGGVTGALPGTDGLTSPVFGAVDTLTGVVDGVTGGLAGNLTGSLAPNHLTGALDVDGLAGLPQRELGPETVVDTVEDTAGHLSNATGVSGITDQVGAIDVPLLGAGLNDLPLVGGGDISDALF</sequence>
<dbReference type="NCBIfam" id="NF038175">
    <property type="entry name" value="IniB_NTERM"/>
    <property type="match status" value="1"/>
</dbReference>
<gene>
    <name evidence="1" type="ordered locus">BN6_06050</name>
</gene>
<dbReference type="Proteomes" id="UP000006281">
    <property type="component" value="Chromosome"/>
</dbReference>
<dbReference type="KEGG" id="sesp:BN6_06050"/>
<protein>
    <submittedName>
        <fullName evidence="1">Uncharacterized protein</fullName>
    </submittedName>
</protein>
<organism evidence="1 2">
    <name type="scientific">Saccharothrix espanaensis (strain ATCC 51144 / DSM 44229 / JCM 9112 / NBRC 15066 / NRRL 15764)</name>
    <dbReference type="NCBI Taxonomy" id="1179773"/>
    <lineage>
        <taxon>Bacteria</taxon>
        <taxon>Bacillati</taxon>
        <taxon>Actinomycetota</taxon>
        <taxon>Actinomycetes</taxon>
        <taxon>Pseudonocardiales</taxon>
        <taxon>Pseudonocardiaceae</taxon>
        <taxon>Saccharothrix</taxon>
    </lineage>
</organism>
<dbReference type="InterPro" id="IPR049709">
    <property type="entry name" value="IniB-like_N"/>
</dbReference>
<keyword evidence="2" id="KW-1185">Reference proteome</keyword>
<evidence type="ECO:0000313" key="1">
    <source>
        <dbReference type="EMBL" id="CCH27934.1"/>
    </source>
</evidence>
<dbReference type="AlphaFoldDB" id="K0JSW0"/>
<proteinExistence type="predicted"/>
<dbReference type="eggNOG" id="ENOG5034ADZ">
    <property type="taxonomic scope" value="Bacteria"/>
</dbReference>
<name>K0JSW0_SACES</name>